<gene>
    <name evidence="6" type="ORF">SAMN04488128_1133</name>
</gene>
<evidence type="ECO:0000313" key="7">
    <source>
        <dbReference type="Proteomes" id="UP000190367"/>
    </source>
</evidence>
<dbReference type="SUPFAM" id="SSF56935">
    <property type="entry name" value="Porins"/>
    <property type="match status" value="1"/>
</dbReference>
<dbReference type="EMBL" id="FUWZ01000013">
    <property type="protein sequence ID" value="SKA48484.1"/>
    <property type="molecule type" value="Genomic_DNA"/>
</dbReference>
<evidence type="ECO:0000313" key="6">
    <source>
        <dbReference type="EMBL" id="SKA48484.1"/>
    </source>
</evidence>
<feature type="signal peptide" evidence="4">
    <location>
        <begin position="1"/>
        <end position="23"/>
    </location>
</feature>
<keyword evidence="7" id="KW-1185">Reference proteome</keyword>
<reference evidence="7" key="1">
    <citation type="submission" date="2017-02" db="EMBL/GenBank/DDBJ databases">
        <authorList>
            <person name="Varghese N."/>
            <person name="Submissions S."/>
        </authorList>
    </citation>
    <scope>NUCLEOTIDE SEQUENCE [LARGE SCALE GENOMIC DNA]</scope>
    <source>
        <strain evidence="7">DSM 22224</strain>
    </source>
</reference>
<dbReference type="PANTHER" id="PTHR40980:SF4">
    <property type="entry name" value="TONB-DEPENDENT RECEPTOR-LIKE BETA-BARREL DOMAIN-CONTAINING PROTEIN"/>
    <property type="match status" value="1"/>
</dbReference>
<evidence type="ECO:0000259" key="5">
    <source>
        <dbReference type="Pfam" id="PF14905"/>
    </source>
</evidence>
<sequence>MKISVFALFISFALFCFNVPADAQQVTTVKGKIVNPANEPLIGNVILLSAPDSAFVKGAAFADGNFELTGINRKEFFLKFNSLQFPDTVIRVQYKGEAQLNLGTILVARSKYHLNEVQVVSNTPLVRYSNNGTVEVNVANTALAASNSVTEILTRSPNVLESEGRFSVFGKGEAIIYLNGKQITAERLASIPTSQISKIEIIGNPSAKYDAEGKAVINVVTKVKTDEGLMGTFNQFLTHSPFGGSNASSSLDLSYMKGRLSLVGNYAILWGDTKERLHTIRSRSAADDYMNSDLWTDWNRKMKNYSNYGLGAQYNFSEKSNLSLAYSGYLEKLGGTTNSRNAIDNKTDKSYYTSGINKDDRRWNHSATLNYNLKTDTLGSTLFIGTQYSKFNSDINDFIEENSEVNGAKGLRFLKNLVDQEISISTTQADYAKVFASGNRLEIGAKFSYVENTSGTNFFTGPDGSNFKRDSGLSNKFRYAEKIPAAYISYSGTFARKVNYNLGARGEWTNYDLTTSANSGQSLSDSYFNIFPNASVSATLTNKLKLRAAYSSRITRPRYQSLNPLVIYQDPFTTIEGNPNLIPEKTHSFEVGANYSDYDLKIGYNYTIDPIDAAALRGNTPNSYVLKAINLYRGHLYSATLSKSFSVRKWWSSVNSVSLNYLKQVDNKYNFELLTPKPQIYLYTSNTFTVPDLFRIQLLAWYAGDKYSGLYYDKHRATVTLGVERDFLRNKLRLKLLANDIFHSTASRGNYNVGKTYIFFDRTYSTNYFRFILTYNFGKLTKTDFKNRATGQSENNRAN</sequence>
<dbReference type="STRING" id="634771.SAMN04488128_1133"/>
<dbReference type="PANTHER" id="PTHR40980">
    <property type="entry name" value="PLUG DOMAIN-CONTAINING PROTEIN"/>
    <property type="match status" value="1"/>
</dbReference>
<feature type="domain" description="Outer membrane protein beta-barrel" evidence="5">
    <location>
        <begin position="374"/>
        <end position="775"/>
    </location>
</feature>
<dbReference type="OrthoDB" id="8764943at2"/>
<keyword evidence="3" id="KW-0998">Cell outer membrane</keyword>
<protein>
    <submittedName>
        <fullName evidence="6">Outer membrane receptor proteins, mostly Fe transport</fullName>
    </submittedName>
</protein>
<evidence type="ECO:0000256" key="4">
    <source>
        <dbReference type="SAM" id="SignalP"/>
    </source>
</evidence>
<accession>A0A1T4U716</accession>
<comment type="subcellular location">
    <subcellularLocation>
        <location evidence="1">Cell outer membrane</location>
    </subcellularLocation>
</comment>
<evidence type="ECO:0000256" key="1">
    <source>
        <dbReference type="ARBA" id="ARBA00004442"/>
    </source>
</evidence>
<dbReference type="GO" id="GO:0009279">
    <property type="term" value="C:cell outer membrane"/>
    <property type="evidence" value="ECO:0007669"/>
    <property type="project" value="UniProtKB-SubCell"/>
</dbReference>
<dbReference type="InterPro" id="IPR041700">
    <property type="entry name" value="OMP_b-brl_3"/>
</dbReference>
<keyword evidence="2" id="KW-0472">Membrane</keyword>
<dbReference type="AlphaFoldDB" id="A0A1T4U716"/>
<evidence type="ECO:0000256" key="2">
    <source>
        <dbReference type="ARBA" id="ARBA00023136"/>
    </source>
</evidence>
<evidence type="ECO:0000256" key="3">
    <source>
        <dbReference type="ARBA" id="ARBA00023237"/>
    </source>
</evidence>
<proteinExistence type="predicted"/>
<organism evidence="6 7">
    <name type="scientific">Chitinophaga eiseniae</name>
    <dbReference type="NCBI Taxonomy" id="634771"/>
    <lineage>
        <taxon>Bacteria</taxon>
        <taxon>Pseudomonadati</taxon>
        <taxon>Bacteroidota</taxon>
        <taxon>Chitinophagia</taxon>
        <taxon>Chitinophagales</taxon>
        <taxon>Chitinophagaceae</taxon>
        <taxon>Chitinophaga</taxon>
    </lineage>
</organism>
<keyword evidence="6" id="KW-0675">Receptor</keyword>
<keyword evidence="4" id="KW-0732">Signal</keyword>
<dbReference type="Pfam" id="PF14905">
    <property type="entry name" value="OMP_b-brl_3"/>
    <property type="match status" value="1"/>
</dbReference>
<feature type="chain" id="PRO_5012956235" evidence="4">
    <location>
        <begin position="24"/>
        <end position="799"/>
    </location>
</feature>
<name>A0A1T4U716_9BACT</name>
<dbReference type="Gene3D" id="2.40.170.20">
    <property type="entry name" value="TonB-dependent receptor, beta-barrel domain"/>
    <property type="match status" value="1"/>
</dbReference>
<dbReference type="Proteomes" id="UP000190367">
    <property type="component" value="Unassembled WGS sequence"/>
</dbReference>
<dbReference type="RefSeq" id="WP_078673407.1">
    <property type="nucleotide sequence ID" value="NZ_FUWZ01000013.1"/>
</dbReference>
<dbReference type="InterPro" id="IPR036942">
    <property type="entry name" value="Beta-barrel_TonB_sf"/>
</dbReference>